<dbReference type="EMBL" id="HG994584">
    <property type="protein sequence ID" value="CAF2954830.1"/>
    <property type="molecule type" value="Genomic_DNA"/>
</dbReference>
<dbReference type="OrthoDB" id="6352818at2759"/>
<sequence>MMKASELVCSEKRQAFANISLTRNTIAEMISELLQDLTSQLKQRVGCFIFVSVVPALDRVEVDWSHTVSIATGGAPSMIGKKGSDKVQCESASTQWRRPLLDIPLYFAPRYIVLLSP</sequence>
<evidence type="ECO:0000313" key="2">
    <source>
        <dbReference type="Proteomes" id="UP000675881"/>
    </source>
</evidence>
<dbReference type="AlphaFoldDB" id="A0A7R8CWN7"/>
<dbReference type="Proteomes" id="UP000675881">
    <property type="component" value="Chromosome 5"/>
</dbReference>
<keyword evidence="2" id="KW-1185">Reference proteome</keyword>
<accession>A0A7R8CWN7</accession>
<protein>
    <submittedName>
        <fullName evidence="1">(salmon louse) hypothetical protein</fullName>
    </submittedName>
</protein>
<reference evidence="1" key="1">
    <citation type="submission" date="2021-02" db="EMBL/GenBank/DDBJ databases">
        <authorList>
            <person name="Bekaert M."/>
        </authorList>
    </citation>
    <scope>NUCLEOTIDE SEQUENCE</scope>
    <source>
        <strain evidence="1">IoA-00</strain>
    </source>
</reference>
<name>A0A7R8CWN7_LEPSM</name>
<gene>
    <name evidence="1" type="ORF">LSAA_10196</name>
</gene>
<proteinExistence type="predicted"/>
<organism evidence="1 2">
    <name type="scientific">Lepeophtheirus salmonis</name>
    <name type="common">Salmon louse</name>
    <name type="synonym">Caligus salmonis</name>
    <dbReference type="NCBI Taxonomy" id="72036"/>
    <lineage>
        <taxon>Eukaryota</taxon>
        <taxon>Metazoa</taxon>
        <taxon>Ecdysozoa</taxon>
        <taxon>Arthropoda</taxon>
        <taxon>Crustacea</taxon>
        <taxon>Multicrustacea</taxon>
        <taxon>Hexanauplia</taxon>
        <taxon>Copepoda</taxon>
        <taxon>Siphonostomatoida</taxon>
        <taxon>Caligidae</taxon>
        <taxon>Lepeophtheirus</taxon>
    </lineage>
</organism>
<evidence type="ECO:0000313" key="1">
    <source>
        <dbReference type="EMBL" id="CAF2954830.1"/>
    </source>
</evidence>